<evidence type="ECO:0000313" key="3">
    <source>
        <dbReference type="EMBL" id="SFP01100.1"/>
    </source>
</evidence>
<protein>
    <submittedName>
        <fullName evidence="3">Metallo-carboxypeptidase-like protein</fullName>
    </submittedName>
</protein>
<organism evidence="3 4">
    <name type="scientific">Hydrogenimonas thermophila</name>
    <dbReference type="NCBI Taxonomy" id="223786"/>
    <lineage>
        <taxon>Bacteria</taxon>
        <taxon>Pseudomonadati</taxon>
        <taxon>Campylobacterota</taxon>
        <taxon>Epsilonproteobacteria</taxon>
        <taxon>Campylobacterales</taxon>
        <taxon>Hydrogenimonadaceae</taxon>
        <taxon>Hydrogenimonas</taxon>
    </lineage>
</organism>
<keyword evidence="3" id="KW-0378">Hydrolase</keyword>
<proteinExistence type="predicted"/>
<keyword evidence="4" id="KW-1185">Reference proteome</keyword>
<accession>A0A1I5LUZ6</accession>
<dbReference type="InterPro" id="IPR033397">
    <property type="entry name" value="Metallo_peptidase_C"/>
</dbReference>
<dbReference type="Gene3D" id="3.40.630.10">
    <property type="entry name" value="Zn peptidases"/>
    <property type="match status" value="1"/>
</dbReference>
<dbReference type="RefSeq" id="WP_245757002.1">
    <property type="nucleotide sequence ID" value="NZ_CP136592.1"/>
</dbReference>
<evidence type="ECO:0000259" key="2">
    <source>
        <dbReference type="Pfam" id="PF17129"/>
    </source>
</evidence>
<keyword evidence="3" id="KW-0645">Protease</keyword>
<reference evidence="3 4" key="1">
    <citation type="submission" date="2016-10" db="EMBL/GenBank/DDBJ databases">
        <authorList>
            <person name="de Groot N.N."/>
        </authorList>
    </citation>
    <scope>NUCLEOTIDE SEQUENCE [LARGE SCALE GENOMIC DNA]</scope>
    <source>
        <strain evidence="3 4">EP1-55-1</strain>
    </source>
</reference>
<dbReference type="GO" id="GO:0004180">
    <property type="term" value="F:carboxypeptidase activity"/>
    <property type="evidence" value="ECO:0007669"/>
    <property type="project" value="UniProtKB-KW"/>
</dbReference>
<evidence type="ECO:0000259" key="1">
    <source>
        <dbReference type="Pfam" id="PF17033"/>
    </source>
</evidence>
<dbReference type="AlphaFoldDB" id="A0A1I5LUZ6"/>
<dbReference type="Pfam" id="PF17129">
    <property type="entry name" value="Peptidase_M99_C"/>
    <property type="match status" value="1"/>
</dbReference>
<feature type="domain" description="D,L-carboxypeptidase peptidase" evidence="1">
    <location>
        <begin position="34"/>
        <end position="263"/>
    </location>
</feature>
<dbReference type="SUPFAM" id="SSF53187">
    <property type="entry name" value="Zn-dependent exopeptidases"/>
    <property type="match status" value="1"/>
</dbReference>
<name>A0A1I5LUZ6_9BACT</name>
<dbReference type="InterPro" id="IPR031489">
    <property type="entry name" value="Peptidase_M99"/>
</dbReference>
<feature type="domain" description="Metallo-carboxypeptidase C-terminal" evidence="2">
    <location>
        <begin position="336"/>
        <end position="426"/>
    </location>
</feature>
<sequence>MIRILSISFLLIYQLYAAKLHFTTHQLKGNILGSTLLVIGGIHGNEPGGYFAAAILTLHYQIKKGQLIVVPNLNFDSIIRNRRGIYGDMNRKFANISKNDPDYHIIKDIKSIILRPDVDFILNLHDGHGFYRKEWQNAIFNPSAWGQACIIDQKCIETKKYGNLDAIAQKITKNLNQDLVKNHHSFNVKNTKTKFKDEQMRLSLTYFAITHGKPAMAIETSKNLEKTYEKVYYQLRAIEEFMKFMKIEFTRDFDLNLQTIQKILTTYYTAVLNDLTPLNLDHLRKRLNFVPMKKDDNHLQAKHPLAAIKKNGSFYDLMVGNIRISQFKPEIISHNKCLESVEIVVDKKLQNINIPASLSVKESFKVNAPKDIRVNVIGYTKPGLLNENSITIKMKELLPKYSLDKEQKSYRIEFYKDKDYCGMININIK</sequence>
<dbReference type="STRING" id="223786.SAMN05216234_10425"/>
<dbReference type="EMBL" id="FOXB01000004">
    <property type="protein sequence ID" value="SFP01100.1"/>
    <property type="molecule type" value="Genomic_DNA"/>
</dbReference>
<dbReference type="Pfam" id="PF17033">
    <property type="entry name" value="Peptidase_M99"/>
    <property type="match status" value="1"/>
</dbReference>
<dbReference type="CDD" id="cd06243">
    <property type="entry name" value="M14_CP_Csd4-like"/>
    <property type="match status" value="1"/>
</dbReference>
<gene>
    <name evidence="3" type="ORF">SAMN05216234_10425</name>
</gene>
<keyword evidence="3" id="KW-0121">Carboxypeptidase</keyword>
<dbReference type="Proteomes" id="UP000199227">
    <property type="component" value="Unassembled WGS sequence"/>
</dbReference>
<evidence type="ECO:0000313" key="4">
    <source>
        <dbReference type="Proteomes" id="UP000199227"/>
    </source>
</evidence>